<dbReference type="EMBL" id="ML979137">
    <property type="protein sequence ID" value="KAF1914732.1"/>
    <property type="molecule type" value="Genomic_DNA"/>
</dbReference>
<feature type="transmembrane region" description="Helical" evidence="1">
    <location>
        <begin position="12"/>
        <end position="38"/>
    </location>
</feature>
<accession>A0A6A5QH94</accession>
<evidence type="ECO:0000313" key="3">
    <source>
        <dbReference type="Proteomes" id="UP000800096"/>
    </source>
</evidence>
<dbReference type="AlphaFoldDB" id="A0A6A5QH94"/>
<proteinExistence type="predicted"/>
<gene>
    <name evidence="2" type="ORF">BDU57DRAFT_519900</name>
</gene>
<protein>
    <submittedName>
        <fullName evidence="2">Uncharacterized protein</fullName>
    </submittedName>
</protein>
<keyword evidence="1" id="KW-0472">Membrane</keyword>
<dbReference type="Proteomes" id="UP000800096">
    <property type="component" value="Unassembled WGS sequence"/>
</dbReference>
<keyword evidence="1" id="KW-0812">Transmembrane</keyword>
<evidence type="ECO:0000313" key="2">
    <source>
        <dbReference type="EMBL" id="KAF1914732.1"/>
    </source>
</evidence>
<organism evidence="2 3">
    <name type="scientific">Ampelomyces quisqualis</name>
    <name type="common">Powdery mildew agent</name>
    <dbReference type="NCBI Taxonomy" id="50730"/>
    <lineage>
        <taxon>Eukaryota</taxon>
        <taxon>Fungi</taxon>
        <taxon>Dikarya</taxon>
        <taxon>Ascomycota</taxon>
        <taxon>Pezizomycotina</taxon>
        <taxon>Dothideomycetes</taxon>
        <taxon>Pleosporomycetidae</taxon>
        <taxon>Pleosporales</taxon>
        <taxon>Pleosporineae</taxon>
        <taxon>Phaeosphaeriaceae</taxon>
        <taxon>Ampelomyces</taxon>
    </lineage>
</organism>
<evidence type="ECO:0000256" key="1">
    <source>
        <dbReference type="SAM" id="Phobius"/>
    </source>
</evidence>
<sequence>MRHRWRGNFSIVYRIVAVVTRYVCINLAVTFGFSIVWLSGVDVAADTAYSGHLCSSVICCRVANVY</sequence>
<reference evidence="2" key="1">
    <citation type="journal article" date="2020" name="Stud. Mycol.">
        <title>101 Dothideomycetes genomes: a test case for predicting lifestyles and emergence of pathogens.</title>
        <authorList>
            <person name="Haridas S."/>
            <person name="Albert R."/>
            <person name="Binder M."/>
            <person name="Bloem J."/>
            <person name="Labutti K."/>
            <person name="Salamov A."/>
            <person name="Andreopoulos B."/>
            <person name="Baker S."/>
            <person name="Barry K."/>
            <person name="Bills G."/>
            <person name="Bluhm B."/>
            <person name="Cannon C."/>
            <person name="Castanera R."/>
            <person name="Culley D."/>
            <person name="Daum C."/>
            <person name="Ezra D."/>
            <person name="Gonzalez J."/>
            <person name="Henrissat B."/>
            <person name="Kuo A."/>
            <person name="Liang C."/>
            <person name="Lipzen A."/>
            <person name="Lutzoni F."/>
            <person name="Magnuson J."/>
            <person name="Mondo S."/>
            <person name="Nolan M."/>
            <person name="Ohm R."/>
            <person name="Pangilinan J."/>
            <person name="Park H.-J."/>
            <person name="Ramirez L."/>
            <person name="Alfaro M."/>
            <person name="Sun H."/>
            <person name="Tritt A."/>
            <person name="Yoshinaga Y."/>
            <person name="Zwiers L.-H."/>
            <person name="Turgeon B."/>
            <person name="Goodwin S."/>
            <person name="Spatafora J."/>
            <person name="Crous P."/>
            <person name="Grigoriev I."/>
        </authorList>
    </citation>
    <scope>NUCLEOTIDE SEQUENCE</scope>
    <source>
        <strain evidence="2">HMLAC05119</strain>
    </source>
</reference>
<keyword evidence="1" id="KW-1133">Transmembrane helix</keyword>
<keyword evidence="3" id="KW-1185">Reference proteome</keyword>
<name>A0A6A5QH94_AMPQU</name>